<evidence type="ECO:0000256" key="11">
    <source>
        <dbReference type="ARBA" id="ARBA00023136"/>
    </source>
</evidence>
<keyword evidence="10" id="KW-0408">Iron</keyword>
<feature type="transmembrane region" description="Helical" evidence="12">
    <location>
        <begin position="166"/>
        <end position="185"/>
    </location>
</feature>
<keyword evidence="8" id="KW-0249">Electron transport</keyword>
<evidence type="ECO:0000256" key="10">
    <source>
        <dbReference type="ARBA" id="ARBA00023004"/>
    </source>
</evidence>
<dbReference type="GO" id="GO:0009055">
    <property type="term" value="F:electron transfer activity"/>
    <property type="evidence" value="ECO:0007669"/>
    <property type="project" value="InterPro"/>
</dbReference>
<dbReference type="STRING" id="289377.HL41_03705"/>
<evidence type="ECO:0000256" key="9">
    <source>
        <dbReference type="ARBA" id="ARBA00022989"/>
    </source>
</evidence>
<reference evidence="14 15" key="1">
    <citation type="journal article" date="2015" name="Genome Announc.">
        <title>Genome Sequence of a Sulfate-Reducing Thermophilic Bacterium, Thermodesulfobacterium commune DSM 2178T (Phylum Thermodesulfobacteria).</title>
        <authorList>
            <person name="Bhatnagar S."/>
            <person name="Badger J.H."/>
            <person name="Madupu R."/>
            <person name="Khouri H.M."/>
            <person name="O'Connor E.M."/>
            <person name="Robb F.T."/>
            <person name="Ward N.L."/>
            <person name="Eisen J.A."/>
        </authorList>
    </citation>
    <scope>NUCLEOTIDE SEQUENCE [LARGE SCALE GENOMIC DNA]</scope>
    <source>
        <strain evidence="14 15">DSM 2178</strain>
    </source>
</reference>
<evidence type="ECO:0000313" key="15">
    <source>
        <dbReference type="Proteomes" id="UP000028481"/>
    </source>
</evidence>
<keyword evidence="11 12" id="KW-0472">Membrane</keyword>
<proteinExistence type="inferred from homology"/>
<dbReference type="KEGG" id="tcm:HL41_03705"/>
<evidence type="ECO:0000256" key="5">
    <source>
        <dbReference type="ARBA" id="ARBA00022617"/>
    </source>
</evidence>
<dbReference type="RefSeq" id="WP_038060350.1">
    <property type="nucleotide sequence ID" value="NZ_CP008796.1"/>
</dbReference>
<dbReference type="eggNOG" id="COG4117">
    <property type="taxonomic scope" value="Bacteria"/>
</dbReference>
<keyword evidence="9 12" id="KW-1133">Transmembrane helix</keyword>
<evidence type="ECO:0000256" key="7">
    <source>
        <dbReference type="ARBA" id="ARBA00022723"/>
    </source>
</evidence>
<keyword evidence="3" id="KW-0813">Transport</keyword>
<dbReference type="Gene3D" id="1.20.950.20">
    <property type="entry name" value="Transmembrane di-heme cytochromes, Chain C"/>
    <property type="match status" value="1"/>
</dbReference>
<gene>
    <name evidence="14" type="ORF">HL41_03705</name>
</gene>
<accession>A0A075WRL6</accession>
<feature type="transmembrane region" description="Helical" evidence="12">
    <location>
        <begin position="12"/>
        <end position="32"/>
    </location>
</feature>
<evidence type="ECO:0000256" key="1">
    <source>
        <dbReference type="ARBA" id="ARBA00004651"/>
    </source>
</evidence>
<evidence type="ECO:0000256" key="2">
    <source>
        <dbReference type="ARBA" id="ARBA00008622"/>
    </source>
</evidence>
<evidence type="ECO:0000256" key="3">
    <source>
        <dbReference type="ARBA" id="ARBA00022448"/>
    </source>
</evidence>
<dbReference type="Proteomes" id="UP000028481">
    <property type="component" value="Chromosome"/>
</dbReference>
<evidence type="ECO:0000256" key="12">
    <source>
        <dbReference type="SAM" id="Phobius"/>
    </source>
</evidence>
<evidence type="ECO:0000256" key="4">
    <source>
        <dbReference type="ARBA" id="ARBA00022475"/>
    </source>
</evidence>
<name>A0A075WRL6_9BACT</name>
<keyword evidence="15" id="KW-1185">Reference proteome</keyword>
<feature type="transmembrane region" description="Helical" evidence="12">
    <location>
        <begin position="125"/>
        <end position="146"/>
    </location>
</feature>
<keyword evidence="7" id="KW-0479">Metal-binding</keyword>
<keyword evidence="5" id="KW-0349">Heme</keyword>
<feature type="domain" description="Cytochrome b561 bacterial/Ni-hydrogenase" evidence="13">
    <location>
        <begin position="7"/>
        <end position="202"/>
    </location>
</feature>
<evidence type="ECO:0000256" key="8">
    <source>
        <dbReference type="ARBA" id="ARBA00022982"/>
    </source>
</evidence>
<evidence type="ECO:0000256" key="6">
    <source>
        <dbReference type="ARBA" id="ARBA00022692"/>
    </source>
</evidence>
<dbReference type="AlphaFoldDB" id="A0A075WRL6"/>
<dbReference type="InterPro" id="IPR000516">
    <property type="entry name" value="Ni-dep_Hydgase_cyt-B"/>
</dbReference>
<dbReference type="OrthoDB" id="197262at2"/>
<dbReference type="InterPro" id="IPR011577">
    <property type="entry name" value="Cyt_b561_bac/Ni-Hgenase"/>
</dbReference>
<organism evidence="14 15">
    <name type="scientific">Thermodesulfobacterium commune DSM 2178</name>
    <dbReference type="NCBI Taxonomy" id="289377"/>
    <lineage>
        <taxon>Bacteria</taxon>
        <taxon>Pseudomonadati</taxon>
        <taxon>Thermodesulfobacteriota</taxon>
        <taxon>Thermodesulfobacteria</taxon>
        <taxon>Thermodesulfobacteriales</taxon>
        <taxon>Thermodesulfobacteriaceae</taxon>
        <taxon>Thermodesulfobacterium</taxon>
    </lineage>
</organism>
<dbReference type="PANTHER" id="PTHR30485:SF1">
    <property type="entry name" value="CYTOCHROME YDHU-RELATED"/>
    <property type="match status" value="1"/>
</dbReference>
<dbReference type="SUPFAM" id="SSF81342">
    <property type="entry name" value="Transmembrane di-heme cytochromes"/>
    <property type="match status" value="1"/>
</dbReference>
<dbReference type="EMBL" id="CP008796">
    <property type="protein sequence ID" value="AIH03954.1"/>
    <property type="molecule type" value="Genomic_DNA"/>
</dbReference>
<keyword evidence="6 12" id="KW-0812">Transmembrane</keyword>
<keyword evidence="4" id="KW-1003">Cell membrane</keyword>
<dbReference type="GO" id="GO:0005506">
    <property type="term" value="F:iron ion binding"/>
    <property type="evidence" value="ECO:0007669"/>
    <property type="project" value="InterPro"/>
</dbReference>
<comment type="subcellular location">
    <subcellularLocation>
        <location evidence="1">Cell membrane</location>
        <topology evidence="1">Multi-pass membrane protein</topology>
    </subcellularLocation>
</comment>
<dbReference type="PRINTS" id="PR00161">
    <property type="entry name" value="NIHGNASECYTB"/>
</dbReference>
<sequence length="213" mass="25065">MKKVYLHPLPVRIWHWINAISFIVLIITGLQIRLVDKINLMSFESAVKIHSWLGFILLANYFIWLCYYLFTGKIFKIYIPPFWRPVDFIKKAFAQAKYYAYGIMVGEKNPHHPTPDNKFNPLQQVFYFIIMIFCIPLQILTGLVLWDPVQFAWLESLMGGIQIVSLIHNGLWVFYGFFLFVHIYLSTLGHTPLAHIIAMFTGYEEEHEEHTGH</sequence>
<dbReference type="HOGENOM" id="CLU_097472_1_0_0"/>
<dbReference type="PANTHER" id="PTHR30485">
    <property type="entry name" value="NI/FE-HYDROGENASE 1 B-TYPE CYTOCHROME SUBUNIT"/>
    <property type="match status" value="1"/>
</dbReference>
<dbReference type="GO" id="GO:0020037">
    <property type="term" value="F:heme binding"/>
    <property type="evidence" value="ECO:0007669"/>
    <property type="project" value="TreeGrafter"/>
</dbReference>
<dbReference type="GO" id="GO:0005886">
    <property type="term" value="C:plasma membrane"/>
    <property type="evidence" value="ECO:0007669"/>
    <property type="project" value="UniProtKB-SubCell"/>
</dbReference>
<dbReference type="InterPro" id="IPR051542">
    <property type="entry name" value="Hydrogenase_cytochrome"/>
</dbReference>
<dbReference type="Pfam" id="PF01292">
    <property type="entry name" value="Ni_hydr_CYTB"/>
    <property type="match status" value="1"/>
</dbReference>
<comment type="similarity">
    <text evidence="2">Belongs to the HupC/HyaC/HydC family.</text>
</comment>
<dbReference type="PaxDb" id="289377-HL41_03705"/>
<dbReference type="GO" id="GO:0022904">
    <property type="term" value="P:respiratory electron transport chain"/>
    <property type="evidence" value="ECO:0007669"/>
    <property type="project" value="InterPro"/>
</dbReference>
<dbReference type="InterPro" id="IPR016174">
    <property type="entry name" value="Di-haem_cyt_TM"/>
</dbReference>
<evidence type="ECO:0000313" key="14">
    <source>
        <dbReference type="EMBL" id="AIH03954.1"/>
    </source>
</evidence>
<evidence type="ECO:0000259" key="13">
    <source>
        <dbReference type="Pfam" id="PF01292"/>
    </source>
</evidence>
<protein>
    <submittedName>
        <fullName evidence="14">Cytochrome B561</fullName>
    </submittedName>
</protein>
<feature type="transmembrane region" description="Helical" evidence="12">
    <location>
        <begin position="52"/>
        <end position="70"/>
    </location>
</feature>